<name>A0A1G2PY65_9BACT</name>
<gene>
    <name evidence="1" type="ORF">A3A97_03905</name>
</gene>
<reference evidence="1 2" key="1">
    <citation type="journal article" date="2016" name="Nat. Commun.">
        <title>Thousands of microbial genomes shed light on interconnected biogeochemical processes in an aquifer system.</title>
        <authorList>
            <person name="Anantharaman K."/>
            <person name="Brown C.T."/>
            <person name="Hug L.A."/>
            <person name="Sharon I."/>
            <person name="Castelle C.J."/>
            <person name="Probst A.J."/>
            <person name="Thomas B.C."/>
            <person name="Singh A."/>
            <person name="Wilkins M.J."/>
            <person name="Karaoz U."/>
            <person name="Brodie E.L."/>
            <person name="Williams K.H."/>
            <person name="Hubbard S.S."/>
            <person name="Banfield J.F."/>
        </authorList>
    </citation>
    <scope>NUCLEOTIDE SEQUENCE [LARGE SCALE GENOMIC DNA]</scope>
</reference>
<comment type="caution">
    <text evidence="1">The sequence shown here is derived from an EMBL/GenBank/DDBJ whole genome shotgun (WGS) entry which is preliminary data.</text>
</comment>
<organism evidence="1 2">
    <name type="scientific">Candidatus Terrybacteria bacterium RIFCSPLOWO2_01_FULL_40_23</name>
    <dbReference type="NCBI Taxonomy" id="1802366"/>
    <lineage>
        <taxon>Bacteria</taxon>
        <taxon>Candidatus Terryibacteriota</taxon>
    </lineage>
</organism>
<dbReference type="AlphaFoldDB" id="A0A1G2PY65"/>
<protein>
    <submittedName>
        <fullName evidence="1">Uncharacterized protein</fullName>
    </submittedName>
</protein>
<accession>A0A1G2PY65</accession>
<sequence length="134" mass="15089">MGNLLRETPYSEISAALETLDRLGVTRNDLASLRANNGNNTLTTELKRVFDENRIQIMQFLSNPSVCICPIYRDKGRSFQHDLGYPLSSRKEFFNKKEKIVCPQCGSGAEGHGPWCSKSKTKNCTCFPDLSVRL</sequence>
<evidence type="ECO:0000313" key="1">
    <source>
        <dbReference type="EMBL" id="OHA52532.1"/>
    </source>
</evidence>
<dbReference type="EMBL" id="MHSW01000008">
    <property type="protein sequence ID" value="OHA52532.1"/>
    <property type="molecule type" value="Genomic_DNA"/>
</dbReference>
<evidence type="ECO:0000313" key="2">
    <source>
        <dbReference type="Proteomes" id="UP000176951"/>
    </source>
</evidence>
<proteinExistence type="predicted"/>
<dbReference type="Proteomes" id="UP000176951">
    <property type="component" value="Unassembled WGS sequence"/>
</dbReference>